<dbReference type="PROSITE" id="PS50089">
    <property type="entry name" value="ZF_RING_2"/>
    <property type="match status" value="1"/>
</dbReference>
<dbReference type="InterPro" id="IPR013083">
    <property type="entry name" value="Znf_RING/FYVE/PHD"/>
</dbReference>
<dbReference type="eggNOG" id="ENOG502RAP7">
    <property type="taxonomic scope" value="Eukaryota"/>
</dbReference>
<dbReference type="GO" id="GO:0008270">
    <property type="term" value="F:zinc ion binding"/>
    <property type="evidence" value="ECO:0007669"/>
    <property type="project" value="UniProtKB-KW"/>
</dbReference>
<protein>
    <recommendedName>
        <fullName evidence="5">RING-type domain-containing protein</fullName>
    </recommendedName>
</protein>
<gene>
    <name evidence="6" type="primary">Dmoj\GI13216</name>
    <name evidence="6" type="ORF">Dmoj_GI13216</name>
</gene>
<keyword evidence="1 3" id="KW-0863">Zinc-finger</keyword>
<dbReference type="PhylomeDB" id="B4KVH2"/>
<dbReference type="PANTHER" id="PTHR16047">
    <property type="entry name" value="RFWD3 PROTEIN"/>
    <property type="match status" value="1"/>
</dbReference>
<name>B4KVH2_DROMO</name>
<evidence type="ECO:0000313" key="7">
    <source>
        <dbReference type="Proteomes" id="UP000009192"/>
    </source>
</evidence>
<dbReference type="HOGENOM" id="CLU_093974_0_0_1"/>
<dbReference type="Gene3D" id="3.30.40.10">
    <property type="entry name" value="Zinc/RING finger domain, C3HC4 (zinc finger)"/>
    <property type="match status" value="1"/>
</dbReference>
<reference evidence="6 7" key="1">
    <citation type="journal article" date="2007" name="Nature">
        <title>Evolution of genes and genomes on the Drosophila phylogeny.</title>
        <authorList>
            <consortium name="Drosophila 12 Genomes Consortium"/>
            <person name="Clark A.G."/>
            <person name="Eisen M.B."/>
            <person name="Smith D.R."/>
            <person name="Bergman C.M."/>
            <person name="Oliver B."/>
            <person name="Markow T.A."/>
            <person name="Kaufman T.C."/>
            <person name="Kellis M."/>
            <person name="Gelbart W."/>
            <person name="Iyer V.N."/>
            <person name="Pollard D.A."/>
            <person name="Sackton T.B."/>
            <person name="Larracuente A.M."/>
            <person name="Singh N.D."/>
            <person name="Abad J.P."/>
            <person name="Abt D.N."/>
            <person name="Adryan B."/>
            <person name="Aguade M."/>
            <person name="Akashi H."/>
            <person name="Anderson W.W."/>
            <person name="Aquadro C.F."/>
            <person name="Ardell D.H."/>
            <person name="Arguello R."/>
            <person name="Artieri C.G."/>
            <person name="Barbash D.A."/>
            <person name="Barker D."/>
            <person name="Barsanti P."/>
            <person name="Batterham P."/>
            <person name="Batzoglou S."/>
            <person name="Begun D."/>
            <person name="Bhutkar A."/>
            <person name="Blanco E."/>
            <person name="Bosak S.A."/>
            <person name="Bradley R.K."/>
            <person name="Brand A.D."/>
            <person name="Brent M.R."/>
            <person name="Brooks A.N."/>
            <person name="Brown R.H."/>
            <person name="Butlin R.K."/>
            <person name="Caggese C."/>
            <person name="Calvi B.R."/>
            <person name="Bernardo de Carvalho A."/>
            <person name="Caspi A."/>
            <person name="Castrezana S."/>
            <person name="Celniker S.E."/>
            <person name="Chang J.L."/>
            <person name="Chapple C."/>
            <person name="Chatterji S."/>
            <person name="Chinwalla A."/>
            <person name="Civetta A."/>
            <person name="Clifton S.W."/>
            <person name="Comeron J.M."/>
            <person name="Costello J.C."/>
            <person name="Coyne J.A."/>
            <person name="Daub J."/>
            <person name="David R.G."/>
            <person name="Delcher A.L."/>
            <person name="Delehaunty K."/>
            <person name="Do C.B."/>
            <person name="Ebling H."/>
            <person name="Edwards K."/>
            <person name="Eickbush T."/>
            <person name="Evans J.D."/>
            <person name="Filipski A."/>
            <person name="Findeiss S."/>
            <person name="Freyhult E."/>
            <person name="Fulton L."/>
            <person name="Fulton R."/>
            <person name="Garcia A.C."/>
            <person name="Gardiner A."/>
            <person name="Garfield D.A."/>
            <person name="Garvin B.E."/>
            <person name="Gibson G."/>
            <person name="Gilbert D."/>
            <person name="Gnerre S."/>
            <person name="Godfrey J."/>
            <person name="Good R."/>
            <person name="Gotea V."/>
            <person name="Gravely B."/>
            <person name="Greenberg A.J."/>
            <person name="Griffiths-Jones S."/>
            <person name="Gross S."/>
            <person name="Guigo R."/>
            <person name="Gustafson E.A."/>
            <person name="Haerty W."/>
            <person name="Hahn M.W."/>
            <person name="Halligan D.L."/>
            <person name="Halpern A.L."/>
            <person name="Halter G.M."/>
            <person name="Han M.V."/>
            <person name="Heger A."/>
            <person name="Hillier L."/>
            <person name="Hinrichs A.S."/>
            <person name="Holmes I."/>
            <person name="Hoskins R.A."/>
            <person name="Hubisz M.J."/>
            <person name="Hultmark D."/>
            <person name="Huntley M.A."/>
            <person name="Jaffe D.B."/>
            <person name="Jagadeeshan S."/>
            <person name="Jeck W.R."/>
            <person name="Johnson J."/>
            <person name="Jones C.D."/>
            <person name="Jordan W.C."/>
            <person name="Karpen G.H."/>
            <person name="Kataoka E."/>
            <person name="Keightley P.D."/>
            <person name="Kheradpour P."/>
            <person name="Kirkness E.F."/>
            <person name="Koerich L.B."/>
            <person name="Kristiansen K."/>
            <person name="Kudrna D."/>
            <person name="Kulathinal R.J."/>
            <person name="Kumar S."/>
            <person name="Kwok R."/>
            <person name="Lander E."/>
            <person name="Langley C.H."/>
            <person name="Lapoint R."/>
            <person name="Lazzaro B.P."/>
            <person name="Lee S.J."/>
            <person name="Levesque L."/>
            <person name="Li R."/>
            <person name="Lin C.F."/>
            <person name="Lin M.F."/>
            <person name="Lindblad-Toh K."/>
            <person name="Llopart A."/>
            <person name="Long M."/>
            <person name="Low L."/>
            <person name="Lozovsky E."/>
            <person name="Lu J."/>
            <person name="Luo M."/>
            <person name="Machado C.A."/>
            <person name="Makalowski W."/>
            <person name="Marzo M."/>
            <person name="Matsuda M."/>
            <person name="Matzkin L."/>
            <person name="McAllister B."/>
            <person name="McBride C.S."/>
            <person name="McKernan B."/>
            <person name="McKernan K."/>
            <person name="Mendez-Lago M."/>
            <person name="Minx P."/>
            <person name="Mollenhauer M.U."/>
            <person name="Montooth K."/>
            <person name="Mount S.M."/>
            <person name="Mu X."/>
            <person name="Myers E."/>
            <person name="Negre B."/>
            <person name="Newfeld S."/>
            <person name="Nielsen R."/>
            <person name="Noor M.A."/>
            <person name="O'Grady P."/>
            <person name="Pachter L."/>
            <person name="Papaceit M."/>
            <person name="Parisi M.J."/>
            <person name="Parisi M."/>
            <person name="Parts L."/>
            <person name="Pedersen J.S."/>
            <person name="Pesole G."/>
            <person name="Phillippy A.M."/>
            <person name="Ponting C.P."/>
            <person name="Pop M."/>
            <person name="Porcelli D."/>
            <person name="Powell J.R."/>
            <person name="Prohaska S."/>
            <person name="Pruitt K."/>
            <person name="Puig M."/>
            <person name="Quesneville H."/>
            <person name="Ram K.R."/>
            <person name="Rand D."/>
            <person name="Rasmussen M.D."/>
            <person name="Reed L.K."/>
            <person name="Reenan R."/>
            <person name="Reily A."/>
            <person name="Remington K.A."/>
            <person name="Rieger T.T."/>
            <person name="Ritchie M.G."/>
            <person name="Robin C."/>
            <person name="Rogers Y.H."/>
            <person name="Rohde C."/>
            <person name="Rozas J."/>
            <person name="Rubenfield M.J."/>
            <person name="Ruiz A."/>
            <person name="Russo S."/>
            <person name="Salzberg S.L."/>
            <person name="Sanchez-Gracia A."/>
            <person name="Saranga D.J."/>
            <person name="Sato H."/>
            <person name="Schaeffer S.W."/>
            <person name="Schatz M.C."/>
            <person name="Schlenke T."/>
            <person name="Schwartz R."/>
            <person name="Segarra C."/>
            <person name="Singh R.S."/>
            <person name="Sirot L."/>
            <person name="Sirota M."/>
            <person name="Sisneros N.B."/>
            <person name="Smith C.D."/>
            <person name="Smith T.F."/>
            <person name="Spieth J."/>
            <person name="Stage D.E."/>
            <person name="Stark A."/>
            <person name="Stephan W."/>
            <person name="Strausberg R.L."/>
            <person name="Strempel S."/>
            <person name="Sturgill D."/>
            <person name="Sutton G."/>
            <person name="Sutton G.G."/>
            <person name="Tao W."/>
            <person name="Teichmann S."/>
            <person name="Tobari Y.N."/>
            <person name="Tomimura Y."/>
            <person name="Tsolas J.M."/>
            <person name="Valente V.L."/>
            <person name="Venter E."/>
            <person name="Venter J.C."/>
            <person name="Vicario S."/>
            <person name="Vieira F.G."/>
            <person name="Vilella A.J."/>
            <person name="Villasante A."/>
            <person name="Walenz B."/>
            <person name="Wang J."/>
            <person name="Wasserman M."/>
            <person name="Watts T."/>
            <person name="Wilson D."/>
            <person name="Wilson R.K."/>
            <person name="Wing R.A."/>
            <person name="Wolfner M.F."/>
            <person name="Wong A."/>
            <person name="Wong G.K."/>
            <person name="Wu C.I."/>
            <person name="Wu G."/>
            <person name="Yamamoto D."/>
            <person name="Yang H.P."/>
            <person name="Yang S.P."/>
            <person name="Yorke J.A."/>
            <person name="Yoshida K."/>
            <person name="Zdobnov E."/>
            <person name="Zhang P."/>
            <person name="Zhang Y."/>
            <person name="Zimin A.V."/>
            <person name="Baldwin J."/>
            <person name="Abdouelleil A."/>
            <person name="Abdulkadir J."/>
            <person name="Abebe A."/>
            <person name="Abera B."/>
            <person name="Abreu J."/>
            <person name="Acer S.C."/>
            <person name="Aftuck L."/>
            <person name="Alexander A."/>
            <person name="An P."/>
            <person name="Anderson E."/>
            <person name="Anderson S."/>
            <person name="Arachi H."/>
            <person name="Azer M."/>
            <person name="Bachantsang P."/>
            <person name="Barry A."/>
            <person name="Bayul T."/>
            <person name="Berlin A."/>
            <person name="Bessette D."/>
            <person name="Bloom T."/>
            <person name="Blye J."/>
            <person name="Boguslavskiy L."/>
            <person name="Bonnet C."/>
            <person name="Boukhgalter B."/>
            <person name="Bourzgui I."/>
            <person name="Brown A."/>
            <person name="Cahill P."/>
            <person name="Channer S."/>
            <person name="Cheshatsang Y."/>
            <person name="Chuda L."/>
            <person name="Citroen M."/>
            <person name="Collymore A."/>
            <person name="Cooke P."/>
            <person name="Costello M."/>
            <person name="D'Aco K."/>
            <person name="Daza R."/>
            <person name="De Haan G."/>
            <person name="DeGray S."/>
            <person name="DeMaso C."/>
            <person name="Dhargay N."/>
            <person name="Dooley K."/>
            <person name="Dooley E."/>
            <person name="Doricent M."/>
            <person name="Dorje P."/>
            <person name="Dorjee K."/>
            <person name="Dupes A."/>
            <person name="Elong R."/>
            <person name="Falk J."/>
            <person name="Farina A."/>
            <person name="Faro S."/>
            <person name="Ferguson D."/>
            <person name="Fisher S."/>
            <person name="Foley C.D."/>
            <person name="Franke A."/>
            <person name="Friedrich D."/>
            <person name="Gadbois L."/>
            <person name="Gearin G."/>
            <person name="Gearin C.R."/>
            <person name="Giannoukos G."/>
            <person name="Goode T."/>
            <person name="Graham J."/>
            <person name="Grandbois E."/>
            <person name="Grewal S."/>
            <person name="Gyaltsen K."/>
            <person name="Hafez N."/>
            <person name="Hagos B."/>
            <person name="Hall J."/>
            <person name="Henson C."/>
            <person name="Hollinger A."/>
            <person name="Honan T."/>
            <person name="Huard M.D."/>
            <person name="Hughes L."/>
            <person name="Hurhula B."/>
            <person name="Husby M.E."/>
            <person name="Kamat A."/>
            <person name="Kanga B."/>
            <person name="Kashin S."/>
            <person name="Khazanovich D."/>
            <person name="Kisner P."/>
            <person name="Lance K."/>
            <person name="Lara M."/>
            <person name="Lee W."/>
            <person name="Lennon N."/>
            <person name="Letendre F."/>
            <person name="LeVine R."/>
            <person name="Lipovsky A."/>
            <person name="Liu X."/>
            <person name="Liu J."/>
            <person name="Liu S."/>
            <person name="Lokyitsang T."/>
            <person name="Lokyitsang Y."/>
            <person name="Lubonja R."/>
            <person name="Lui A."/>
            <person name="MacDonald P."/>
            <person name="Magnisalis V."/>
            <person name="Maru K."/>
            <person name="Matthews C."/>
            <person name="McCusker W."/>
            <person name="McDonough S."/>
            <person name="Mehta T."/>
            <person name="Meldrim J."/>
            <person name="Meneus L."/>
            <person name="Mihai O."/>
            <person name="Mihalev A."/>
            <person name="Mihova T."/>
            <person name="Mittelman R."/>
            <person name="Mlenga V."/>
            <person name="Montmayeur A."/>
            <person name="Mulrain L."/>
            <person name="Navidi A."/>
            <person name="Naylor J."/>
            <person name="Negash T."/>
            <person name="Nguyen T."/>
            <person name="Nguyen N."/>
            <person name="Nicol R."/>
            <person name="Norbu C."/>
            <person name="Norbu N."/>
            <person name="Novod N."/>
            <person name="O'Neill B."/>
            <person name="Osman S."/>
            <person name="Markiewicz E."/>
            <person name="Oyono O.L."/>
            <person name="Patti C."/>
            <person name="Phunkhang P."/>
            <person name="Pierre F."/>
            <person name="Priest M."/>
            <person name="Raghuraman S."/>
            <person name="Rege F."/>
            <person name="Reyes R."/>
            <person name="Rise C."/>
            <person name="Rogov P."/>
            <person name="Ross K."/>
            <person name="Ryan E."/>
            <person name="Settipalli S."/>
            <person name="Shea T."/>
            <person name="Sherpa N."/>
            <person name="Shi L."/>
            <person name="Shih D."/>
            <person name="Sparrow T."/>
            <person name="Spaulding J."/>
            <person name="Stalker J."/>
            <person name="Stange-Thomann N."/>
            <person name="Stavropoulos S."/>
            <person name="Stone C."/>
            <person name="Strader C."/>
            <person name="Tesfaye S."/>
            <person name="Thomson T."/>
            <person name="Thoulutsang Y."/>
            <person name="Thoulutsang D."/>
            <person name="Topham K."/>
            <person name="Topping I."/>
            <person name="Tsamla T."/>
            <person name="Vassiliev H."/>
            <person name="Vo A."/>
            <person name="Wangchuk T."/>
            <person name="Wangdi T."/>
            <person name="Weiand M."/>
            <person name="Wilkinson J."/>
            <person name="Wilson A."/>
            <person name="Yadav S."/>
            <person name="Young G."/>
            <person name="Yu Q."/>
            <person name="Zembek L."/>
            <person name="Zhong D."/>
            <person name="Zimmer A."/>
            <person name="Zwirko Z."/>
            <person name="Jaffe D.B."/>
            <person name="Alvarez P."/>
            <person name="Brockman W."/>
            <person name="Butler J."/>
            <person name="Chin C."/>
            <person name="Gnerre S."/>
            <person name="Grabherr M."/>
            <person name="Kleber M."/>
            <person name="Mauceli E."/>
            <person name="MacCallum I."/>
        </authorList>
    </citation>
    <scope>NUCLEOTIDE SEQUENCE [LARGE SCALE GENOMIC DNA]</scope>
    <source>
        <strain evidence="7">Tucson 15081-1352.22</strain>
    </source>
</reference>
<dbReference type="InParanoid" id="B4KVH2"/>
<dbReference type="Pfam" id="PF13639">
    <property type="entry name" value="zf-RING_2"/>
    <property type="match status" value="1"/>
</dbReference>
<keyword evidence="4" id="KW-0175">Coiled coil</keyword>
<keyword evidence="1 3" id="KW-0479">Metal-binding</keyword>
<keyword evidence="7" id="KW-1185">Reference proteome</keyword>
<evidence type="ECO:0000256" key="2">
    <source>
        <dbReference type="ARBA" id="ARBA00022833"/>
    </source>
</evidence>
<evidence type="ECO:0000256" key="3">
    <source>
        <dbReference type="PROSITE-ProRule" id="PRU00175"/>
    </source>
</evidence>
<proteinExistence type="predicted"/>
<dbReference type="Proteomes" id="UP000009192">
    <property type="component" value="Unassembled WGS sequence"/>
</dbReference>
<feature type="coiled-coil region" evidence="4">
    <location>
        <begin position="107"/>
        <end position="141"/>
    </location>
</feature>
<dbReference type="SUPFAM" id="SSF57850">
    <property type="entry name" value="RING/U-box"/>
    <property type="match status" value="1"/>
</dbReference>
<dbReference type="InterPro" id="IPR001841">
    <property type="entry name" value="Znf_RING"/>
</dbReference>
<keyword evidence="2" id="KW-0862">Zinc</keyword>
<evidence type="ECO:0000256" key="1">
    <source>
        <dbReference type="ARBA" id="ARBA00022771"/>
    </source>
</evidence>
<accession>B4KVH2</accession>
<dbReference type="FunCoup" id="B4KVH2">
    <property type="interactions" value="4"/>
</dbReference>
<dbReference type="KEGG" id="dmo:Dmoj_GI13216"/>
<dbReference type="OMA" id="VECCKAI"/>
<evidence type="ECO:0000259" key="5">
    <source>
        <dbReference type="PROSITE" id="PS50089"/>
    </source>
</evidence>
<feature type="domain" description="RING-type" evidence="5">
    <location>
        <begin position="155"/>
        <end position="198"/>
    </location>
</feature>
<dbReference type="EMBL" id="CH933809">
    <property type="protein sequence ID" value="EDW18415.1"/>
    <property type="molecule type" value="Genomic_DNA"/>
</dbReference>
<dbReference type="GO" id="GO:0005634">
    <property type="term" value="C:nucleus"/>
    <property type="evidence" value="ECO:0007669"/>
    <property type="project" value="InterPro"/>
</dbReference>
<dbReference type="OrthoDB" id="5600418at2759"/>
<sequence>MDNSNKNTDIEIIPKSSEASDAKADEVECCKAILMKANQLQYQLNKLSSKIDGLQLVDQSGFIEESLQNFTRDLDNQVASIKAIQNMQAEEFEQKLLEKDRMRLELLDALNKQEQSHLQETESLKKQLEASDKRCLELEHQVESHKSTIEHNTICSICFDQWNSSTEHRLVSLGCGHLFGDNCIRDCLRRVPECPQCRARADQGQIRYIYGRPL</sequence>
<dbReference type="SMART" id="SM00184">
    <property type="entry name" value="RING"/>
    <property type="match status" value="1"/>
</dbReference>
<evidence type="ECO:0000256" key="4">
    <source>
        <dbReference type="SAM" id="Coils"/>
    </source>
</evidence>
<evidence type="ECO:0000313" key="6">
    <source>
        <dbReference type="EMBL" id="EDW18415.1"/>
    </source>
</evidence>
<dbReference type="GO" id="GO:0004842">
    <property type="term" value="F:ubiquitin-protein transferase activity"/>
    <property type="evidence" value="ECO:0007669"/>
    <property type="project" value="InterPro"/>
</dbReference>
<dbReference type="AlphaFoldDB" id="B4KVH2"/>
<dbReference type="PANTHER" id="PTHR16047:SF7">
    <property type="entry name" value="E3 UBIQUITIN-PROTEIN LIGASE RFWD3"/>
    <property type="match status" value="1"/>
</dbReference>
<dbReference type="GO" id="GO:0036297">
    <property type="term" value="P:interstrand cross-link repair"/>
    <property type="evidence" value="ECO:0007669"/>
    <property type="project" value="InterPro"/>
</dbReference>
<dbReference type="GO" id="GO:0016567">
    <property type="term" value="P:protein ubiquitination"/>
    <property type="evidence" value="ECO:0007669"/>
    <property type="project" value="InterPro"/>
</dbReference>
<dbReference type="InterPro" id="IPR037381">
    <property type="entry name" value="RFWD3"/>
</dbReference>
<organism evidence="6 7">
    <name type="scientific">Drosophila mojavensis</name>
    <name type="common">Fruit fly</name>
    <dbReference type="NCBI Taxonomy" id="7230"/>
    <lineage>
        <taxon>Eukaryota</taxon>
        <taxon>Metazoa</taxon>
        <taxon>Ecdysozoa</taxon>
        <taxon>Arthropoda</taxon>
        <taxon>Hexapoda</taxon>
        <taxon>Insecta</taxon>
        <taxon>Pterygota</taxon>
        <taxon>Neoptera</taxon>
        <taxon>Endopterygota</taxon>
        <taxon>Diptera</taxon>
        <taxon>Brachycera</taxon>
        <taxon>Muscomorpha</taxon>
        <taxon>Ephydroidea</taxon>
        <taxon>Drosophilidae</taxon>
        <taxon>Drosophila</taxon>
    </lineage>
</organism>